<dbReference type="PANTHER" id="PTHR23346">
    <property type="entry name" value="TRANSLATIONAL ACTIVATOR GCN1-RELATED"/>
    <property type="match status" value="1"/>
</dbReference>
<dbReference type="Proteomes" id="UP000007799">
    <property type="component" value="Unassembled WGS sequence"/>
</dbReference>
<dbReference type="RefSeq" id="XP_004996545.1">
    <property type="nucleotide sequence ID" value="XM_004996488.1"/>
</dbReference>
<dbReference type="SMART" id="SM01349">
    <property type="entry name" value="TOG"/>
    <property type="match status" value="2"/>
</dbReference>
<dbReference type="EMBL" id="GL832960">
    <property type="protein sequence ID" value="EGD82362.1"/>
    <property type="molecule type" value="Genomic_DNA"/>
</dbReference>
<evidence type="ECO:0000256" key="4">
    <source>
        <dbReference type="SAM" id="MobiDB-lite"/>
    </source>
</evidence>
<reference evidence="6" key="1">
    <citation type="submission" date="2009-08" db="EMBL/GenBank/DDBJ databases">
        <title>Annotation of Salpingoeca rosetta.</title>
        <authorList>
            <consortium name="The Broad Institute Genome Sequencing Platform"/>
            <person name="Russ C."/>
            <person name="Cuomo C."/>
            <person name="Burger G."/>
            <person name="Gray M.W."/>
            <person name="Holland P.W.H."/>
            <person name="King N."/>
            <person name="Lang F.B.F."/>
            <person name="Roger A.J."/>
            <person name="Ruiz-Trillo I."/>
            <person name="Young S.K."/>
            <person name="Zeng Q."/>
            <person name="Gargeya S."/>
            <person name="Alvarado L."/>
            <person name="Berlin A."/>
            <person name="Chapman S.B."/>
            <person name="Chen Z."/>
            <person name="Freedman E."/>
            <person name="Gellesch M."/>
            <person name="Goldberg J."/>
            <person name="Griggs A."/>
            <person name="Gujja S."/>
            <person name="Heilman E."/>
            <person name="Heiman D."/>
            <person name="Howarth C."/>
            <person name="Mehta T."/>
            <person name="Neiman D."/>
            <person name="Pearson M."/>
            <person name="Roberts A."/>
            <person name="Saif S."/>
            <person name="Shea T."/>
            <person name="Shenoy N."/>
            <person name="Sisk P."/>
            <person name="Stolte C."/>
            <person name="Sykes S."/>
            <person name="White J."/>
            <person name="Yandava C."/>
            <person name="Haas B."/>
            <person name="Nusbaum C."/>
            <person name="Birren B."/>
        </authorList>
    </citation>
    <scope>NUCLEOTIDE SEQUENCE [LARGE SCALE GENOMIC DNA]</scope>
    <source>
        <strain evidence="6">ATCC 50818</strain>
    </source>
</reference>
<feature type="compositionally biased region" description="Low complexity" evidence="4">
    <location>
        <begin position="20"/>
        <end position="43"/>
    </location>
</feature>
<evidence type="ECO:0000259" key="5">
    <source>
        <dbReference type="SMART" id="SM01349"/>
    </source>
</evidence>
<dbReference type="GO" id="GO:0034198">
    <property type="term" value="P:cellular response to amino acid starvation"/>
    <property type="evidence" value="ECO:0007669"/>
    <property type="project" value="TreeGrafter"/>
</dbReference>
<feature type="repeat" description="HEAT" evidence="3">
    <location>
        <begin position="1548"/>
        <end position="1586"/>
    </location>
</feature>
<dbReference type="GO" id="GO:0006417">
    <property type="term" value="P:regulation of translation"/>
    <property type="evidence" value="ECO:0007669"/>
    <property type="project" value="TreeGrafter"/>
</dbReference>
<dbReference type="Pfam" id="PF23271">
    <property type="entry name" value="HEAT_GCN1"/>
    <property type="match status" value="1"/>
</dbReference>
<dbReference type="InterPro" id="IPR034085">
    <property type="entry name" value="TOG"/>
</dbReference>
<dbReference type="PANTHER" id="PTHR23346:SF7">
    <property type="entry name" value="STALLED RIBOSOME SENSOR GCN1"/>
    <property type="match status" value="1"/>
</dbReference>
<dbReference type="GO" id="GO:0019887">
    <property type="term" value="F:protein kinase regulator activity"/>
    <property type="evidence" value="ECO:0007669"/>
    <property type="project" value="TreeGrafter"/>
</dbReference>
<dbReference type="InterPro" id="IPR011989">
    <property type="entry name" value="ARM-like"/>
</dbReference>
<feature type="compositionally biased region" description="Basic residues" evidence="4">
    <location>
        <begin position="9"/>
        <end position="19"/>
    </location>
</feature>
<feature type="repeat" description="HEAT" evidence="3">
    <location>
        <begin position="1625"/>
        <end position="1663"/>
    </location>
</feature>
<dbReference type="GO" id="GO:0005829">
    <property type="term" value="C:cytosol"/>
    <property type="evidence" value="ECO:0007669"/>
    <property type="project" value="TreeGrafter"/>
</dbReference>
<dbReference type="PROSITE" id="PS50077">
    <property type="entry name" value="HEAT_REPEAT"/>
    <property type="match status" value="5"/>
</dbReference>
<feature type="repeat" description="HEAT" evidence="3">
    <location>
        <begin position="2013"/>
        <end position="2050"/>
    </location>
</feature>
<dbReference type="eggNOG" id="KOG1242">
    <property type="taxonomic scope" value="Eukaryota"/>
</dbReference>
<dbReference type="InterPro" id="IPR056810">
    <property type="entry name" value="GNC1-like_N"/>
</dbReference>
<sequence length="2683" mass="297158">MADKADKKKKERKAKKAKKPASTASAAAHDETASASAAQVAPQPGAVVPVGEMTRAEELAVEAYNCRGSMHERLALLQQVEHAISLWGPEMLTEMDGTELPLPLCSSIVSLLIANAERNPMNLLQEAIMKAYKLFLTKSPLNSAFGFLISANYFMPRLCSHTHVKWTNIMFARFLEATIEHTATTDLTMFFKETDRQVFALMHCYDAALHDTSAKARALVRGLRRLLIKYPVIIEHVTFESAMRPTTNISLMCTMCIAVRDNEDFQRQLDKHHIDFLDQVALKLILPKERPSKTLLDTFKPLIAVLPIEELAEDMTRVIKRQAEKALPVLAAILQETTRHMDADAMELLKLLTPSLINTNADIRSDALKTAAALFACCGKLETQKEFASHILAVIKGNHGQVTQWEQRYNAASVLSTVKDIKGPAEERRELRQLVLTGLIPLFEKESHEPTKQHMLCIMDDVLAADAQILPEVTAFLKKSLSNAKTTAATRVFVMRAALAHFTDAFEAAGEFLPLLEKSISAAPKQELSWHGQAEAAYAALIYFKHAETNEELFSSLQSGGGVWAKLNGGNVFNDRLVSECTREDAICVATLCCRALETFYADEPRPDLHWARVLISVMCDHPCSRTRRAVHTAVAPHLQSISIGAALSLAAAHFTCMRAAYRRHTGLPAGERVPFLCSATTAYMTSLLAIASRTPISPEDENRRLLHALLLNAHHPHVAELKSDLVRQVGQRLYDVTRYVEEKGDDVLNLISNTVTDCYDTADAEDKVEAVRNMLRSLTQLPTFGAVRQQLVQRVLTALGQPALLSTTMDDVGILNTPEGELYDTSFLPKAEEQPRKNQKGYADLKWEMEVRKELAKKKGKSLDSGPKLSKHHLELKNKTLKAESEKRKKLRALDQQLFTVFATLEGLLRGNVRALGPSVPALVSSLLRAVKMSALAGPRAAAAFVKLSAVLRQFVRADEARDLAIATIRLSGSKAPLPAEWEETSVTTLTVRLLRDLLHIAHDEHHRVDDVGMSYLLPLMAQVMSSPELKDSTREDAMVFLGEHAHLGASGLIARFKVLSLLVEVMRNHSRIAHQAGIMMVAFAKHMQAAAADVEVTAKETDVLFDAYDSESPWQRSAVMQSLLLLPFELDDRNATVIWVATHDPEEDVAAYAKQLWTTRQFELPADACSLLEEPLTSKYEPVRVAAAAALSTALEQHRDQVDAVLDRLLDSYVRLLIVPEPVRDHVGNIISEPFVDPWPSRAGLAIGLGALAPFLNGAQTLRIVDFMLKTALGDRSAGVREAVVSAGQTIMMEQGRNHVAKLLPVFDRFLSKPSKTSQEDTIRRGAIVLFGSVATHLDPADPRIPSITDSLIATLSTPSQRVQEAVAKCLQPLLSCTKDRGPELVDLLLNQVLRGETYGERRGAAYGLAAVVKSCGLKTLKSQDAMARLTTALESKKQEQREGALMAIELLSITLGRTFEPHVVELSQYLMLSFGDPKRDVRAAAKDTARAVMSKLTGHGVKKMLPKLLECVQSDNWRTKQGSVQMLGSMAFCAPKQLSSCLPTIVPHLTEVLTDSHAKVQAAGKDALKKVGSVVKNPEIKSMVNTILKALSDPVTYTEKCLTKLMNMAFVHVIDSPSLALIMPVMERALQDRSTRVKTKAATIIGNMNTLTDPNDLAPYLDGLVPGLKEALIDPVPEMRAVASNALGALVKGMGEERFAELLPWLLDTLASDASSADRAGAAQGLAEVLAALGPDRLVELMPTFLENTQHPKPAVREGYLMLLMFLPLAFGEAFQPHVVEIIDPILHGLSDIEESVRDAALKTGRTIITNYIGDAITLLLPALTTSALDDDWHMRFAALTLCGDLLYQLAGTSGNKSTLSNNEDDSLGTATSNLALVEKLGEEQRNRVLALIYFLRRDDQLHVRDAALHIWKVLVDHSMRTLREILHELMRLIFTSLAHESEFRQATAARTLGEIVRKMGDRVLGELVPQMKEGLKEDSSQMRQGVCYGLSEVLAALSNDQARNHLSALLPAIKRALVDKDASVREAAGQTFGSLHDRLGNTVIDQIVPALIEDIDAPDCIAIDALCAIITHKAKVVLPVVVPHLLRGTMTKAKASAISRLILIDQDAGQRQANDILTRLVKDIKETDDGAVEHLTEALTAVIFAMSADNLTFAVGELRNLLQECSSPTKRAVLNIIRSVAEQFGQSLPEWTLRDLLEAVVLTLDEDDKSVLFDIFGALNELCELGKKYTAAVAVCARDALSNVRRVDERYIAGFHYPRMAEVIATVYVHFLSTKDHDQRTCIVQGLGEMSLLCPPEQLSGYVRKMVAPLVRIASTGQGVERSMLFMSVARIVENFGEPLTSFAPQLQPIAVKGLTDPDDYTRAMAIFLISRLIPLQRVKRVEALLKALCSDCNKKKGRMQTAYLKAINVVLNSCHSYDLSQDIRFIINDTLKEHLASEDPGNREFSSEAFAHIILDIVPREEVADRIFYREQNRKHRLQELSRLILLARLVEIRWEELLERYPPPEIYDNLALDVGPLKQVLDEQYTKHVGFYGIKILRIGSEMMDDQLTEIGHDLFYNSYFHIDLESDDSVEQLYFLKWQLKFTRRKTPLFKKKLIHTLTHGITRVTVQHCEFLGSLIGHVLDLDGTLNDKKRLEEMCKNAPKDVPETLMKIYRKYMTDLGRPLSPPPDVNLLAAYD</sequence>
<gene>
    <name evidence="6" type="ORF">PTSG_11954</name>
</gene>
<dbReference type="GeneID" id="16077136"/>
<dbReference type="InterPro" id="IPR021133">
    <property type="entry name" value="HEAT_type_2"/>
</dbReference>
<feature type="domain" description="TOG" evidence="5">
    <location>
        <begin position="1611"/>
        <end position="1849"/>
    </location>
</feature>
<dbReference type="Pfam" id="PF24984">
    <property type="entry name" value="HEAT_EF3_GNC1"/>
    <property type="match status" value="1"/>
</dbReference>
<dbReference type="FunCoup" id="F2U418">
    <property type="interactions" value="1847"/>
</dbReference>
<evidence type="ECO:0000256" key="3">
    <source>
        <dbReference type="PROSITE-ProRule" id="PRU00103"/>
    </source>
</evidence>
<keyword evidence="7" id="KW-1185">Reference proteome</keyword>
<feature type="repeat" description="HEAT" evidence="3">
    <location>
        <begin position="1705"/>
        <end position="1744"/>
    </location>
</feature>
<dbReference type="OrthoDB" id="6733192at2759"/>
<dbReference type="Pfam" id="PF24987">
    <property type="entry name" value="HEAT_EF3_N"/>
    <property type="match status" value="2"/>
</dbReference>
<dbReference type="InterPro" id="IPR016024">
    <property type="entry name" value="ARM-type_fold"/>
</dbReference>
<dbReference type="OMA" id="KYATQRG"/>
<feature type="domain" description="TOG" evidence="5">
    <location>
        <begin position="1381"/>
        <end position="1607"/>
    </location>
</feature>
<feature type="repeat" description="HEAT" evidence="3">
    <location>
        <begin position="1667"/>
        <end position="1705"/>
    </location>
</feature>
<feature type="region of interest" description="Disordered" evidence="4">
    <location>
        <begin position="1"/>
        <end position="43"/>
    </location>
</feature>
<evidence type="ECO:0000256" key="2">
    <source>
        <dbReference type="ARBA" id="ARBA00022737"/>
    </source>
</evidence>
<dbReference type="SUPFAM" id="SSF48371">
    <property type="entry name" value="ARM repeat"/>
    <property type="match status" value="3"/>
</dbReference>
<name>F2U418_SALR5</name>
<protein>
    <recommendedName>
        <fullName evidence="5">TOG domain-containing protein</fullName>
    </recommendedName>
</protein>
<dbReference type="InterPro" id="IPR057546">
    <property type="entry name" value="HEAT_GCN1"/>
</dbReference>
<organism evidence="7">
    <name type="scientific">Salpingoeca rosetta (strain ATCC 50818 / BSB-021)</name>
    <dbReference type="NCBI Taxonomy" id="946362"/>
    <lineage>
        <taxon>Eukaryota</taxon>
        <taxon>Choanoflagellata</taxon>
        <taxon>Craspedida</taxon>
        <taxon>Salpingoecidae</taxon>
        <taxon>Salpingoeca</taxon>
    </lineage>
</organism>
<proteinExistence type="inferred from homology"/>
<dbReference type="Pfam" id="PF23227">
    <property type="entry name" value="HEAT_MROH2B_C"/>
    <property type="match status" value="1"/>
</dbReference>
<dbReference type="Gene3D" id="1.25.10.10">
    <property type="entry name" value="Leucine-rich Repeat Variant"/>
    <property type="match status" value="6"/>
</dbReference>
<evidence type="ECO:0000256" key="1">
    <source>
        <dbReference type="ARBA" id="ARBA00007366"/>
    </source>
</evidence>
<dbReference type="KEGG" id="sre:PTSG_11954"/>
<dbReference type="Pfam" id="PF24993">
    <property type="entry name" value="GNC1_N"/>
    <property type="match status" value="1"/>
</dbReference>
<comment type="similarity">
    <text evidence="1">Belongs to the GCN1 family.</text>
</comment>
<evidence type="ECO:0000313" key="6">
    <source>
        <dbReference type="EMBL" id="EGD82362.1"/>
    </source>
</evidence>
<dbReference type="STRING" id="946362.F2U418"/>
<keyword evidence="2" id="KW-0677">Repeat</keyword>
<accession>F2U418</accession>
<dbReference type="InParanoid" id="F2U418"/>
<evidence type="ECO:0000313" key="7">
    <source>
        <dbReference type="Proteomes" id="UP000007799"/>
    </source>
</evidence>
<dbReference type="InterPro" id="IPR055406">
    <property type="entry name" value="HEAT_Maestro"/>
</dbReference>